<dbReference type="PANTHER" id="PTHR23163:SF0">
    <property type="entry name" value="E3 UBIQUITIN-PROTEIN LIGASE BRE1"/>
    <property type="match status" value="1"/>
</dbReference>
<evidence type="ECO:0000256" key="6">
    <source>
        <dbReference type="ARBA" id="ARBA00022723"/>
    </source>
</evidence>
<feature type="region of interest" description="Disordered" evidence="16">
    <location>
        <begin position="1"/>
        <end position="25"/>
    </location>
</feature>
<dbReference type="InterPro" id="IPR017907">
    <property type="entry name" value="Znf_RING_CS"/>
</dbReference>
<accession>A0A1E3PH48</accession>
<evidence type="ECO:0000256" key="1">
    <source>
        <dbReference type="ARBA" id="ARBA00000900"/>
    </source>
</evidence>
<dbReference type="CDD" id="cd16499">
    <property type="entry name" value="RING-HC_Bre1-like"/>
    <property type="match status" value="1"/>
</dbReference>
<dbReference type="EMBL" id="KV454411">
    <property type="protein sequence ID" value="ODQ64630.1"/>
    <property type="molecule type" value="Genomic_DNA"/>
</dbReference>
<evidence type="ECO:0000256" key="8">
    <source>
        <dbReference type="ARBA" id="ARBA00022786"/>
    </source>
</evidence>
<evidence type="ECO:0000256" key="14">
    <source>
        <dbReference type="RuleBase" id="RU365038"/>
    </source>
</evidence>
<dbReference type="SUPFAM" id="SSF57850">
    <property type="entry name" value="RING/U-box"/>
    <property type="match status" value="1"/>
</dbReference>
<feature type="coiled-coil region" evidence="15">
    <location>
        <begin position="282"/>
        <end position="409"/>
    </location>
</feature>
<dbReference type="Pfam" id="PF13920">
    <property type="entry name" value="zf-C3HC4_3"/>
    <property type="match status" value="1"/>
</dbReference>
<dbReference type="PROSITE" id="PS50089">
    <property type="entry name" value="ZF_RING_2"/>
    <property type="match status" value="1"/>
</dbReference>
<evidence type="ECO:0000256" key="16">
    <source>
        <dbReference type="SAM" id="MobiDB-lite"/>
    </source>
</evidence>
<feature type="compositionally biased region" description="Basic and acidic residues" evidence="16">
    <location>
        <begin position="1"/>
        <end position="18"/>
    </location>
</feature>
<dbReference type="UniPathway" id="UPA00143"/>
<feature type="compositionally biased region" description="Polar residues" evidence="16">
    <location>
        <begin position="129"/>
        <end position="140"/>
    </location>
</feature>
<dbReference type="GO" id="GO:0006325">
    <property type="term" value="P:chromatin organization"/>
    <property type="evidence" value="ECO:0007669"/>
    <property type="project" value="UniProtKB-KW"/>
</dbReference>
<dbReference type="PANTHER" id="PTHR23163">
    <property type="entry name" value="RING FINGER PROTEIN-RELATED"/>
    <property type="match status" value="1"/>
</dbReference>
<keyword evidence="7 13" id="KW-0863">Zinc-finger</keyword>
<keyword evidence="9 14" id="KW-0862">Zinc</keyword>
<keyword evidence="11 14" id="KW-0175">Coiled coil</keyword>
<dbReference type="GO" id="GO:0016567">
    <property type="term" value="P:protein ubiquitination"/>
    <property type="evidence" value="ECO:0007669"/>
    <property type="project" value="UniProtKB-UniRule"/>
</dbReference>
<dbReference type="PROSITE" id="PS00518">
    <property type="entry name" value="ZF_RING_1"/>
    <property type="match status" value="1"/>
</dbReference>
<dbReference type="InterPro" id="IPR013083">
    <property type="entry name" value="Znf_RING/FYVE/PHD"/>
</dbReference>
<dbReference type="InterPro" id="IPR001841">
    <property type="entry name" value="Znf_RING"/>
</dbReference>
<dbReference type="AlphaFoldDB" id="A0A1E3PH48"/>
<evidence type="ECO:0000256" key="3">
    <source>
        <dbReference type="ARBA" id="ARBA00004906"/>
    </source>
</evidence>
<evidence type="ECO:0000256" key="4">
    <source>
        <dbReference type="ARBA" id="ARBA00005555"/>
    </source>
</evidence>
<proteinExistence type="inferred from homology"/>
<comment type="similarity">
    <text evidence="4 14">Belongs to the BRE1 family.</text>
</comment>
<feature type="coiled-coil region" evidence="15">
    <location>
        <begin position="638"/>
        <end position="665"/>
    </location>
</feature>
<dbReference type="EC" id="2.3.2.27" evidence="14"/>
<dbReference type="OrthoDB" id="654191at2759"/>
<dbReference type="GO" id="GO:0061630">
    <property type="term" value="F:ubiquitin protein ligase activity"/>
    <property type="evidence" value="ECO:0007669"/>
    <property type="project" value="UniProtKB-EC"/>
</dbReference>
<evidence type="ECO:0000256" key="13">
    <source>
        <dbReference type="PROSITE-ProRule" id="PRU00175"/>
    </source>
</evidence>
<feature type="domain" description="RING-type" evidence="17">
    <location>
        <begin position="693"/>
        <end position="732"/>
    </location>
</feature>
<evidence type="ECO:0000256" key="9">
    <source>
        <dbReference type="ARBA" id="ARBA00022833"/>
    </source>
</evidence>
<evidence type="ECO:0000256" key="5">
    <source>
        <dbReference type="ARBA" id="ARBA00022679"/>
    </source>
</evidence>
<comment type="pathway">
    <text evidence="3 14">Protein modification; protein ubiquitination.</text>
</comment>
<name>A0A1E3PH48_9ASCO</name>
<dbReference type="STRING" id="857566.A0A1E3PH48"/>
<keyword evidence="19" id="KW-1185">Reference proteome</keyword>
<sequence>MSMEDTGKRINHAEDTGIHKRVKRETGPLTQDEVLDFQKQAIFRQMQAYKRERDLLENKSRLLDHDLNLITLKFTKLDSWFDAFLSQIVVIAGLKDSTEKLEAIPKGLALIIEDNEGEDNENGNHKAETGSNGEESSNTSDKVHTYFEKKEKFLTETIGQAFVALKNHIPSEGIEKALSSLTSKVSRLSSENQYLSKQKILLNTELKEVTQKYLDSAKKLERTQSSTVQIIMESTIAHHDEPEAPTTSEIDNNAKMNNNIESSEDGNSSPTSSATAITNEEAIKLQNKLDECEGIIEQQKKQMAELDNSSLSLKQQVTVLSSKLINIPESELAQTSDVYKNLRSRVDDLNTKIVQLEYDNDDLRKTSTKLELERGDFRRSVEKEFQAQREDLQSQLSRIEQDLVRIRVARDELLSELSIRKSTEHERGKSWAELKELNKLDKQRISLLEVENTRLKSEQSHDCISAPENPELSQLSMEELIKRIEKLEKQNKSLLGELPELEAAFTKAQALSTKKVLDFVEKEAKTSRLIAEKVKADEKYFSAMRAKDAVTSENQKLKLQLSKTSELVQQIKEIEKDHLLKISNLEKQVVEYKRLQVIYEREINEIKQKYNEKSTSFESCRNLIDKLNQDIIKGNLNVKSELEIRRGLEIENEKLRRQLEAKTMTTVNGIQGSSDSGSSVEKQLEALRSIAICSVCTKNWKDTAIKVCGHVLCYECAKDRLDARIRKCPLCNKQYSHSDLLSVHL</sequence>
<evidence type="ECO:0000259" key="17">
    <source>
        <dbReference type="PROSITE" id="PS50089"/>
    </source>
</evidence>
<keyword evidence="8 14" id="KW-0833">Ubl conjugation pathway</keyword>
<dbReference type="InterPro" id="IPR013956">
    <property type="entry name" value="E3_ubiquit_lig_Bre1"/>
</dbReference>
<evidence type="ECO:0000256" key="12">
    <source>
        <dbReference type="ARBA" id="ARBA00023242"/>
    </source>
</evidence>
<gene>
    <name evidence="18" type="ORF">NADFUDRAFT_52261</name>
</gene>
<feature type="coiled-coil region" evidence="15">
    <location>
        <begin position="39"/>
        <end position="66"/>
    </location>
</feature>
<dbReference type="GO" id="GO:0005634">
    <property type="term" value="C:nucleus"/>
    <property type="evidence" value="ECO:0007669"/>
    <property type="project" value="UniProtKB-SubCell"/>
</dbReference>
<keyword evidence="5 14" id="KW-0808">Transferase</keyword>
<comment type="subcellular location">
    <subcellularLocation>
        <location evidence="2 14">Nucleus</location>
    </subcellularLocation>
</comment>
<feature type="compositionally biased region" description="Polar residues" evidence="16">
    <location>
        <begin position="245"/>
        <end position="275"/>
    </location>
</feature>
<feature type="region of interest" description="Disordered" evidence="16">
    <location>
        <begin position="115"/>
        <end position="141"/>
    </location>
</feature>
<keyword evidence="10 14" id="KW-0156">Chromatin regulator</keyword>
<dbReference type="SMART" id="SM00184">
    <property type="entry name" value="RING"/>
    <property type="match status" value="1"/>
</dbReference>
<keyword evidence="12 14" id="KW-0539">Nucleus</keyword>
<evidence type="ECO:0000313" key="19">
    <source>
        <dbReference type="Proteomes" id="UP000095009"/>
    </source>
</evidence>
<evidence type="ECO:0000256" key="10">
    <source>
        <dbReference type="ARBA" id="ARBA00022853"/>
    </source>
</evidence>
<organism evidence="18 19">
    <name type="scientific">Nadsonia fulvescens var. elongata DSM 6958</name>
    <dbReference type="NCBI Taxonomy" id="857566"/>
    <lineage>
        <taxon>Eukaryota</taxon>
        <taxon>Fungi</taxon>
        <taxon>Dikarya</taxon>
        <taxon>Ascomycota</taxon>
        <taxon>Saccharomycotina</taxon>
        <taxon>Dipodascomycetes</taxon>
        <taxon>Dipodascales</taxon>
        <taxon>Dipodascales incertae sedis</taxon>
        <taxon>Nadsonia</taxon>
    </lineage>
</organism>
<comment type="catalytic activity">
    <reaction evidence="1 14">
        <text>S-ubiquitinyl-[E2 ubiquitin-conjugating enzyme]-L-cysteine + [acceptor protein]-L-lysine = [E2 ubiquitin-conjugating enzyme]-L-cysteine + N(6)-ubiquitinyl-[acceptor protein]-L-lysine.</text>
        <dbReference type="EC" id="2.3.2.27"/>
    </reaction>
</comment>
<dbReference type="GO" id="GO:0008270">
    <property type="term" value="F:zinc ion binding"/>
    <property type="evidence" value="ECO:0007669"/>
    <property type="project" value="UniProtKB-KW"/>
</dbReference>
<protein>
    <recommendedName>
        <fullName evidence="14">E3 ubiquitin protein ligase</fullName>
        <ecNumber evidence="14">2.3.2.27</ecNumber>
    </recommendedName>
</protein>
<dbReference type="Proteomes" id="UP000095009">
    <property type="component" value="Unassembled WGS sequence"/>
</dbReference>
<evidence type="ECO:0000256" key="7">
    <source>
        <dbReference type="ARBA" id="ARBA00022771"/>
    </source>
</evidence>
<feature type="region of interest" description="Disordered" evidence="16">
    <location>
        <begin position="241"/>
        <end position="275"/>
    </location>
</feature>
<dbReference type="Pfam" id="PF08647">
    <property type="entry name" value="BRE1"/>
    <property type="match status" value="1"/>
</dbReference>
<evidence type="ECO:0000256" key="15">
    <source>
        <dbReference type="SAM" id="Coils"/>
    </source>
</evidence>
<dbReference type="Gene3D" id="3.30.40.10">
    <property type="entry name" value="Zinc/RING finger domain, C3HC4 (zinc finger)"/>
    <property type="match status" value="1"/>
</dbReference>
<keyword evidence="6 14" id="KW-0479">Metal-binding</keyword>
<dbReference type="GO" id="GO:0033503">
    <property type="term" value="C:HULC complex"/>
    <property type="evidence" value="ECO:0007669"/>
    <property type="project" value="TreeGrafter"/>
</dbReference>
<evidence type="ECO:0000256" key="2">
    <source>
        <dbReference type="ARBA" id="ARBA00004123"/>
    </source>
</evidence>
<evidence type="ECO:0000256" key="11">
    <source>
        <dbReference type="ARBA" id="ARBA00023054"/>
    </source>
</evidence>
<feature type="coiled-coil region" evidence="15">
    <location>
        <begin position="477"/>
        <end position="504"/>
    </location>
</feature>
<evidence type="ECO:0000313" key="18">
    <source>
        <dbReference type="EMBL" id="ODQ64630.1"/>
    </source>
</evidence>
<reference evidence="18 19" key="1">
    <citation type="journal article" date="2016" name="Proc. Natl. Acad. Sci. U.S.A.">
        <title>Comparative genomics of biotechnologically important yeasts.</title>
        <authorList>
            <person name="Riley R."/>
            <person name="Haridas S."/>
            <person name="Wolfe K.H."/>
            <person name="Lopes M.R."/>
            <person name="Hittinger C.T."/>
            <person name="Goeker M."/>
            <person name="Salamov A.A."/>
            <person name="Wisecaver J.H."/>
            <person name="Long T.M."/>
            <person name="Calvey C.H."/>
            <person name="Aerts A.L."/>
            <person name="Barry K.W."/>
            <person name="Choi C."/>
            <person name="Clum A."/>
            <person name="Coughlan A.Y."/>
            <person name="Deshpande S."/>
            <person name="Douglass A.P."/>
            <person name="Hanson S.J."/>
            <person name="Klenk H.-P."/>
            <person name="LaButti K.M."/>
            <person name="Lapidus A."/>
            <person name="Lindquist E.A."/>
            <person name="Lipzen A.M."/>
            <person name="Meier-Kolthoff J.P."/>
            <person name="Ohm R.A."/>
            <person name="Otillar R.P."/>
            <person name="Pangilinan J.L."/>
            <person name="Peng Y."/>
            <person name="Rokas A."/>
            <person name="Rosa C.A."/>
            <person name="Scheuner C."/>
            <person name="Sibirny A.A."/>
            <person name="Slot J.C."/>
            <person name="Stielow J.B."/>
            <person name="Sun H."/>
            <person name="Kurtzman C.P."/>
            <person name="Blackwell M."/>
            <person name="Grigoriev I.V."/>
            <person name="Jeffries T.W."/>
        </authorList>
    </citation>
    <scope>NUCLEOTIDE SEQUENCE [LARGE SCALE GENOMIC DNA]</scope>
    <source>
        <strain evidence="18 19">DSM 6958</strain>
    </source>
</reference>